<dbReference type="EMBL" id="JAGMWT010000014">
    <property type="protein sequence ID" value="KAH7116766.1"/>
    <property type="molecule type" value="Genomic_DNA"/>
</dbReference>
<dbReference type="Proteomes" id="UP000700596">
    <property type="component" value="Unassembled WGS sequence"/>
</dbReference>
<dbReference type="Gene3D" id="3.10.450.50">
    <property type="match status" value="1"/>
</dbReference>
<evidence type="ECO:0000313" key="2">
    <source>
        <dbReference type="Proteomes" id="UP000700596"/>
    </source>
</evidence>
<name>A0A9P9DCL9_9PLEO</name>
<accession>A0A9P9DCL9</accession>
<protein>
    <recommendedName>
        <fullName evidence="3">SnoaL-like domain-containing protein</fullName>
    </recommendedName>
</protein>
<dbReference type="InterPro" id="IPR032710">
    <property type="entry name" value="NTF2-like_dom_sf"/>
</dbReference>
<reference evidence="1" key="1">
    <citation type="journal article" date="2021" name="Nat. Commun.">
        <title>Genetic determinants of endophytism in the Arabidopsis root mycobiome.</title>
        <authorList>
            <person name="Mesny F."/>
            <person name="Miyauchi S."/>
            <person name="Thiergart T."/>
            <person name="Pickel B."/>
            <person name="Atanasova L."/>
            <person name="Karlsson M."/>
            <person name="Huettel B."/>
            <person name="Barry K.W."/>
            <person name="Haridas S."/>
            <person name="Chen C."/>
            <person name="Bauer D."/>
            <person name="Andreopoulos W."/>
            <person name="Pangilinan J."/>
            <person name="LaButti K."/>
            <person name="Riley R."/>
            <person name="Lipzen A."/>
            <person name="Clum A."/>
            <person name="Drula E."/>
            <person name="Henrissat B."/>
            <person name="Kohler A."/>
            <person name="Grigoriev I.V."/>
            <person name="Martin F.M."/>
            <person name="Hacquard S."/>
        </authorList>
    </citation>
    <scope>NUCLEOTIDE SEQUENCE</scope>
    <source>
        <strain evidence="1">MPI-CAGE-CH-0243</strain>
    </source>
</reference>
<dbReference type="AlphaFoldDB" id="A0A9P9DCL9"/>
<keyword evidence="2" id="KW-1185">Reference proteome</keyword>
<dbReference type="PANTHER" id="PTHR39401:SF1">
    <property type="entry name" value="SNOAL-LIKE DOMAIN-CONTAINING PROTEIN"/>
    <property type="match status" value="1"/>
</dbReference>
<dbReference type="OrthoDB" id="3468019at2759"/>
<dbReference type="SUPFAM" id="SSF54427">
    <property type="entry name" value="NTF2-like"/>
    <property type="match status" value="1"/>
</dbReference>
<gene>
    <name evidence="1" type="ORF">B0J11DRAFT_100520</name>
</gene>
<evidence type="ECO:0008006" key="3">
    <source>
        <dbReference type="Google" id="ProtNLM"/>
    </source>
</evidence>
<proteinExistence type="predicted"/>
<organism evidence="1 2">
    <name type="scientific">Dendryphion nanum</name>
    <dbReference type="NCBI Taxonomy" id="256645"/>
    <lineage>
        <taxon>Eukaryota</taxon>
        <taxon>Fungi</taxon>
        <taxon>Dikarya</taxon>
        <taxon>Ascomycota</taxon>
        <taxon>Pezizomycotina</taxon>
        <taxon>Dothideomycetes</taxon>
        <taxon>Pleosporomycetidae</taxon>
        <taxon>Pleosporales</taxon>
        <taxon>Torulaceae</taxon>
        <taxon>Dendryphion</taxon>
    </lineage>
</organism>
<sequence length="145" mass="16625">MTTQNGNDPYSSEYPPANNLHPDIQAFIRHYYTQVDTQGRHTEYSECWTEDGVLIVPSGVEFRGRESIRNLHSGMWNGVPKRLHRPSKIYPFGNDADEVMILGSVEYWPDDGPYVKKDMAARAKYQRNANSGKIEMSSLQVWLTT</sequence>
<evidence type="ECO:0000313" key="1">
    <source>
        <dbReference type="EMBL" id="KAH7116766.1"/>
    </source>
</evidence>
<dbReference type="PANTHER" id="PTHR39401">
    <property type="entry name" value="SNOAL-LIKE DOMAIN-CONTAINING PROTEIN"/>
    <property type="match status" value="1"/>
</dbReference>
<comment type="caution">
    <text evidence="1">The sequence shown here is derived from an EMBL/GenBank/DDBJ whole genome shotgun (WGS) entry which is preliminary data.</text>
</comment>